<gene>
    <name evidence="11" type="ORF">BZA70DRAFT_278686</name>
</gene>
<keyword evidence="3" id="KW-0336">GPI-anchor</keyword>
<dbReference type="EMBL" id="JBBJBU010000006">
    <property type="protein sequence ID" value="KAK7204918.1"/>
    <property type="molecule type" value="Genomic_DNA"/>
</dbReference>
<evidence type="ECO:0000256" key="1">
    <source>
        <dbReference type="ARBA" id="ARBA00004609"/>
    </source>
</evidence>
<dbReference type="PANTHER" id="PTHR34992:SF1">
    <property type="entry name" value="COPPER ACQUISITION FACTOR BIM1-LIKE DOMAIN-CONTAINING PROTEIN"/>
    <property type="match status" value="1"/>
</dbReference>
<dbReference type="RefSeq" id="XP_064767951.1">
    <property type="nucleotide sequence ID" value="XM_064912627.1"/>
</dbReference>
<evidence type="ECO:0000259" key="10">
    <source>
        <dbReference type="Pfam" id="PF20238"/>
    </source>
</evidence>
<evidence type="ECO:0000313" key="12">
    <source>
        <dbReference type="Proteomes" id="UP001498771"/>
    </source>
</evidence>
<evidence type="ECO:0000256" key="9">
    <source>
        <dbReference type="SAM" id="SignalP"/>
    </source>
</evidence>
<evidence type="ECO:0000256" key="2">
    <source>
        <dbReference type="ARBA" id="ARBA00022475"/>
    </source>
</evidence>
<evidence type="ECO:0000256" key="7">
    <source>
        <dbReference type="ARBA" id="ARBA00023288"/>
    </source>
</evidence>
<evidence type="ECO:0000256" key="6">
    <source>
        <dbReference type="ARBA" id="ARBA00023180"/>
    </source>
</evidence>
<protein>
    <recommendedName>
        <fullName evidence="10">Copper acquisition factor BIM1-like domain-containing protein</fullName>
    </recommendedName>
</protein>
<dbReference type="Proteomes" id="UP001498771">
    <property type="component" value="Unassembled WGS sequence"/>
</dbReference>
<evidence type="ECO:0000256" key="4">
    <source>
        <dbReference type="ARBA" id="ARBA00022729"/>
    </source>
</evidence>
<reference evidence="11 12" key="1">
    <citation type="submission" date="2024-03" db="EMBL/GenBank/DDBJ databases">
        <title>Genome-scale model development and genomic sequencing of the oleaginous clade Lipomyces.</title>
        <authorList>
            <consortium name="Lawrence Berkeley National Laboratory"/>
            <person name="Czajka J.J."/>
            <person name="Han Y."/>
            <person name="Kim J."/>
            <person name="Mondo S.J."/>
            <person name="Hofstad B.A."/>
            <person name="Robles A."/>
            <person name="Haridas S."/>
            <person name="Riley R."/>
            <person name="LaButti K."/>
            <person name="Pangilinan J."/>
            <person name="Andreopoulos W."/>
            <person name="Lipzen A."/>
            <person name="Yan J."/>
            <person name="Wang M."/>
            <person name="Ng V."/>
            <person name="Grigoriev I.V."/>
            <person name="Spatafora J.W."/>
            <person name="Magnuson J.K."/>
            <person name="Baker S.E."/>
            <person name="Pomraning K.R."/>
        </authorList>
    </citation>
    <scope>NUCLEOTIDE SEQUENCE [LARGE SCALE GENOMIC DNA]</scope>
    <source>
        <strain evidence="11 12">Phaff 52-87</strain>
    </source>
</reference>
<keyword evidence="4 9" id="KW-0732">Signal</keyword>
<comment type="subcellular location">
    <subcellularLocation>
        <location evidence="1">Cell membrane</location>
        <topology evidence="1">Lipid-anchor</topology>
        <topology evidence="1">GPI-anchor</topology>
    </subcellularLocation>
</comment>
<evidence type="ECO:0000313" key="11">
    <source>
        <dbReference type="EMBL" id="KAK7204918.1"/>
    </source>
</evidence>
<name>A0ABR1F769_9ASCO</name>
<dbReference type="Pfam" id="PF20238">
    <property type="entry name" value="BIM1-like_dom"/>
    <property type="match status" value="1"/>
</dbReference>
<dbReference type="PANTHER" id="PTHR34992">
    <property type="entry name" value="HYPHAL ANASTAMOSIS-7 PROTEIN"/>
    <property type="match status" value="1"/>
</dbReference>
<feature type="region of interest" description="Disordered" evidence="8">
    <location>
        <begin position="177"/>
        <end position="209"/>
    </location>
</feature>
<feature type="signal peptide" evidence="9">
    <location>
        <begin position="1"/>
        <end position="19"/>
    </location>
</feature>
<organism evidence="11 12">
    <name type="scientific">Myxozyma melibiosi</name>
    <dbReference type="NCBI Taxonomy" id="54550"/>
    <lineage>
        <taxon>Eukaryota</taxon>
        <taxon>Fungi</taxon>
        <taxon>Dikarya</taxon>
        <taxon>Ascomycota</taxon>
        <taxon>Saccharomycotina</taxon>
        <taxon>Lipomycetes</taxon>
        <taxon>Lipomycetales</taxon>
        <taxon>Lipomycetaceae</taxon>
        <taxon>Myxozyma</taxon>
    </lineage>
</organism>
<keyword evidence="7" id="KW-0449">Lipoprotein</keyword>
<evidence type="ECO:0000256" key="8">
    <source>
        <dbReference type="SAM" id="MobiDB-lite"/>
    </source>
</evidence>
<dbReference type="InterPro" id="IPR046530">
    <property type="entry name" value="BIM1-like_dom"/>
</dbReference>
<proteinExistence type="predicted"/>
<comment type="caution">
    <text evidence="11">The sequence shown here is derived from an EMBL/GenBank/DDBJ whole genome shotgun (WGS) entry which is preliminary data.</text>
</comment>
<dbReference type="GeneID" id="90038139"/>
<evidence type="ECO:0000256" key="3">
    <source>
        <dbReference type="ARBA" id="ARBA00022622"/>
    </source>
</evidence>
<feature type="domain" description="Copper acquisition factor BIM1-like" evidence="10">
    <location>
        <begin position="19"/>
        <end position="160"/>
    </location>
</feature>
<dbReference type="CDD" id="cd21176">
    <property type="entry name" value="LPMO_auxiliary-like"/>
    <property type="match status" value="1"/>
</dbReference>
<evidence type="ECO:0000256" key="5">
    <source>
        <dbReference type="ARBA" id="ARBA00023136"/>
    </source>
</evidence>
<sequence length="265" mass="26068">MHFSTIAATLALSAAPALAHFTLTFPESRGANHETQTSSPCGGKNSVVLPRSSLDPGSVSIATTSSHAASGYEVNFCVGNDCVDADSFNYTIVDPLLINGSGNFCLPSIDFEGDFWDGDSLNGTIQVIYLSDDGELYNCADVTLTLSGDSSSSLCVNATGISTDAWLGSLAASEEAAGIETDDDSSSSSASASGHHSSTATSAAASSTASGSSNSTASSTAAASSSAVATSSAAASSSTAGAAGNALPTTGILGAVVAVLGYLAM</sequence>
<keyword evidence="6" id="KW-0325">Glycoprotein</keyword>
<keyword evidence="5" id="KW-0472">Membrane</keyword>
<accession>A0ABR1F769</accession>
<feature type="compositionally biased region" description="Low complexity" evidence="8">
    <location>
        <begin position="186"/>
        <end position="209"/>
    </location>
</feature>
<keyword evidence="2" id="KW-1003">Cell membrane</keyword>
<keyword evidence="12" id="KW-1185">Reference proteome</keyword>
<dbReference type="InterPro" id="IPR046936">
    <property type="entry name" value="BIM1-like"/>
</dbReference>
<feature type="chain" id="PRO_5046854690" description="Copper acquisition factor BIM1-like domain-containing protein" evidence="9">
    <location>
        <begin position="20"/>
        <end position="265"/>
    </location>
</feature>